<reference evidence="2" key="1">
    <citation type="journal article" date="2014" name="Int. J. Syst. Evol. Microbiol.">
        <title>Complete genome sequence of Corynebacterium casei LMG S-19264T (=DSM 44701T), isolated from a smear-ripened cheese.</title>
        <authorList>
            <consortium name="US DOE Joint Genome Institute (JGI-PGF)"/>
            <person name="Walter F."/>
            <person name="Albersmeier A."/>
            <person name="Kalinowski J."/>
            <person name="Ruckert C."/>
        </authorList>
    </citation>
    <scope>NUCLEOTIDE SEQUENCE</scope>
    <source>
        <strain evidence="2">CGMCC 1.15254</strain>
    </source>
</reference>
<dbReference type="EMBL" id="BMHV01000020">
    <property type="protein sequence ID" value="GGF70611.1"/>
    <property type="molecule type" value="Genomic_DNA"/>
</dbReference>
<keyword evidence="1" id="KW-0472">Membrane</keyword>
<organism evidence="2 3">
    <name type="scientific">Terasakiella brassicae</name>
    <dbReference type="NCBI Taxonomy" id="1634917"/>
    <lineage>
        <taxon>Bacteria</taxon>
        <taxon>Pseudomonadati</taxon>
        <taxon>Pseudomonadota</taxon>
        <taxon>Alphaproteobacteria</taxon>
        <taxon>Rhodospirillales</taxon>
        <taxon>Terasakiellaceae</taxon>
        <taxon>Terasakiella</taxon>
    </lineage>
</organism>
<sequence length="124" mass="13973">MGGRPGTFQLLGVGLQRVNHIKLMIFFPISAVLMSAVWLLSLTLWLTPEQMRWDYGLFDIYTSTFFELPILAVLIGTLGIFLHKKCTDSRLFKMTMALSWGYVFFPILTSGLLIIAAFTGLTGY</sequence>
<evidence type="ECO:0000313" key="2">
    <source>
        <dbReference type="EMBL" id="GGF70611.1"/>
    </source>
</evidence>
<name>A0A917C3Y8_9PROT</name>
<keyword evidence="1" id="KW-1133">Transmembrane helix</keyword>
<evidence type="ECO:0000313" key="3">
    <source>
        <dbReference type="Proteomes" id="UP000632498"/>
    </source>
</evidence>
<feature type="transmembrane region" description="Helical" evidence="1">
    <location>
        <begin position="102"/>
        <end position="121"/>
    </location>
</feature>
<proteinExistence type="predicted"/>
<protein>
    <submittedName>
        <fullName evidence="2">Uncharacterized protein</fullName>
    </submittedName>
</protein>
<feature type="transmembrane region" description="Helical" evidence="1">
    <location>
        <begin position="60"/>
        <end position="82"/>
    </location>
</feature>
<gene>
    <name evidence="2" type="ORF">GCM10011332_25730</name>
</gene>
<dbReference type="Proteomes" id="UP000632498">
    <property type="component" value="Unassembled WGS sequence"/>
</dbReference>
<keyword evidence="3" id="KW-1185">Reference proteome</keyword>
<accession>A0A917C3Y8</accession>
<comment type="caution">
    <text evidence="2">The sequence shown here is derived from an EMBL/GenBank/DDBJ whole genome shotgun (WGS) entry which is preliminary data.</text>
</comment>
<keyword evidence="1" id="KW-0812">Transmembrane</keyword>
<reference evidence="2" key="2">
    <citation type="submission" date="2020-09" db="EMBL/GenBank/DDBJ databases">
        <authorList>
            <person name="Sun Q."/>
            <person name="Zhou Y."/>
        </authorList>
    </citation>
    <scope>NUCLEOTIDE SEQUENCE</scope>
    <source>
        <strain evidence="2">CGMCC 1.15254</strain>
    </source>
</reference>
<evidence type="ECO:0000256" key="1">
    <source>
        <dbReference type="SAM" id="Phobius"/>
    </source>
</evidence>
<dbReference type="AlphaFoldDB" id="A0A917C3Y8"/>
<feature type="transmembrane region" description="Helical" evidence="1">
    <location>
        <begin position="21"/>
        <end position="40"/>
    </location>
</feature>